<keyword evidence="1" id="KW-0732">Signal</keyword>
<comment type="caution">
    <text evidence="2">The sequence shown here is derived from an EMBL/GenBank/DDBJ whole genome shotgun (WGS) entry which is preliminary data.</text>
</comment>
<accession>A0ABS0XQY6</accession>
<keyword evidence="3" id="KW-1185">Reference proteome</keyword>
<dbReference type="EMBL" id="JAELXS010000006">
    <property type="protein sequence ID" value="MBJ6122454.1"/>
    <property type="molecule type" value="Genomic_DNA"/>
</dbReference>
<evidence type="ECO:0000313" key="3">
    <source>
        <dbReference type="Proteomes" id="UP000640426"/>
    </source>
</evidence>
<feature type="signal peptide" evidence="1">
    <location>
        <begin position="1"/>
        <end position="19"/>
    </location>
</feature>
<evidence type="ECO:0000256" key="1">
    <source>
        <dbReference type="SAM" id="SignalP"/>
    </source>
</evidence>
<feature type="chain" id="PRO_5047014331" description="UrcA family protein" evidence="1">
    <location>
        <begin position="20"/>
        <end position="146"/>
    </location>
</feature>
<proteinExistence type="predicted"/>
<evidence type="ECO:0008006" key="4">
    <source>
        <dbReference type="Google" id="ProtNLM"/>
    </source>
</evidence>
<name>A0ABS0XQY6_9SPHN</name>
<evidence type="ECO:0000313" key="2">
    <source>
        <dbReference type="EMBL" id="MBJ6122454.1"/>
    </source>
</evidence>
<sequence length="146" mass="15590">MMMKLLLAGLAMAAAPVTAAEHRTRIDHPVGPVDAHYRASVDVAHKQVGAVAPGGRSSSLRCHWSATVNVDRVARHAAGSVMARSISRDAAIKGSRPGWCEGQRTAISRDVAARMDEVHGHMMAVAREDHPVLHAELDRLHGARTG</sequence>
<gene>
    <name evidence="2" type="ORF">JAO74_11695</name>
</gene>
<reference evidence="3" key="1">
    <citation type="submission" date="2020-12" db="EMBL/GenBank/DDBJ databases">
        <title>Hymenobacter sp.</title>
        <authorList>
            <person name="Kim M.K."/>
        </authorList>
    </citation>
    <scope>NUCLEOTIDE SEQUENCE [LARGE SCALE GENOMIC DNA]</scope>
    <source>
        <strain evidence="3">BT553</strain>
    </source>
</reference>
<organism evidence="2 3">
    <name type="scientific">Sphingomonas mollis</name>
    <dbReference type="NCBI Taxonomy" id="2795726"/>
    <lineage>
        <taxon>Bacteria</taxon>
        <taxon>Pseudomonadati</taxon>
        <taxon>Pseudomonadota</taxon>
        <taxon>Alphaproteobacteria</taxon>
        <taxon>Sphingomonadales</taxon>
        <taxon>Sphingomonadaceae</taxon>
        <taxon>Sphingomonas</taxon>
    </lineage>
</organism>
<dbReference type="Proteomes" id="UP000640426">
    <property type="component" value="Unassembled WGS sequence"/>
</dbReference>
<protein>
    <recommendedName>
        <fullName evidence="4">UrcA family protein</fullName>
    </recommendedName>
</protein>